<accession>A0A2K8NUN8</accession>
<proteinExistence type="predicted"/>
<evidence type="ECO:0000313" key="2">
    <source>
        <dbReference type="EMBL" id="ATZ16878.1"/>
    </source>
</evidence>
<dbReference type="InterPro" id="IPR050210">
    <property type="entry name" value="tRNA_Adenine-N(6)_MTase"/>
</dbReference>
<evidence type="ECO:0000313" key="3">
    <source>
        <dbReference type="Proteomes" id="UP000232063"/>
    </source>
</evidence>
<dbReference type="Gene3D" id="3.40.50.150">
    <property type="entry name" value="Vaccinia Virus protein VP39"/>
    <property type="match status" value="1"/>
</dbReference>
<sequence length="240" mass="27218">MKIKNDILGYKDRTLYQDTKMFSFTLDSVLVSRFINLNSKIKTIVDFGTNNAVIPLIVSKYTKAYICGVEIQEQAAQLAQENVVLNKLDGQIEIICADVKNFAKTNRHKFDAVICNPPFFKMDGSPKTKALSQEVVNARHETLITLEEIIHSASQVLRNGGSFTIVHRAERVGEIINLFYQNKLMPKRIRFVHSKKDQKAKTVLIDAILNGNEGMSILPPLIAHNSDETYTDELLEMFRD</sequence>
<gene>
    <name evidence="2" type="ORF">ELUMI_v1c01520</name>
</gene>
<dbReference type="GO" id="GO:0003676">
    <property type="term" value="F:nucleic acid binding"/>
    <property type="evidence" value="ECO:0007669"/>
    <property type="project" value="InterPro"/>
</dbReference>
<dbReference type="RefSeq" id="WP_025734310.1">
    <property type="nucleotide sequence ID" value="NZ_CP024963.1"/>
</dbReference>
<protein>
    <submittedName>
        <fullName evidence="2">Methyltransferase</fullName>
    </submittedName>
</protein>
<keyword evidence="2" id="KW-0489">Methyltransferase</keyword>
<dbReference type="PROSITE" id="PS00092">
    <property type="entry name" value="N6_MTASE"/>
    <property type="match status" value="1"/>
</dbReference>
<keyword evidence="2" id="KW-0808">Transferase</keyword>
<dbReference type="AlphaFoldDB" id="A0A2K8NUN8"/>
<dbReference type="InterPro" id="IPR029063">
    <property type="entry name" value="SAM-dependent_MTases_sf"/>
</dbReference>
<dbReference type="GO" id="GO:0008757">
    <property type="term" value="F:S-adenosylmethionine-dependent methyltransferase activity"/>
    <property type="evidence" value="ECO:0007669"/>
    <property type="project" value="UniProtKB-ARBA"/>
</dbReference>
<dbReference type="KEGG" id="elj:ELUMI_v1c01520"/>
<dbReference type="Proteomes" id="UP000232063">
    <property type="component" value="Chromosome"/>
</dbReference>
<name>A0A2K8NUN8_9MOLU</name>
<feature type="domain" description="Methyltransferase small" evidence="1">
    <location>
        <begin position="34"/>
        <end position="170"/>
    </location>
</feature>
<dbReference type="SUPFAM" id="SSF53335">
    <property type="entry name" value="S-adenosyl-L-methionine-dependent methyltransferases"/>
    <property type="match status" value="1"/>
</dbReference>
<dbReference type="PANTHER" id="PTHR47739:SF1">
    <property type="entry name" value="TRNA1(VAL) (ADENINE(37)-N6)-METHYLTRANSFERASE"/>
    <property type="match status" value="1"/>
</dbReference>
<dbReference type="CDD" id="cd02440">
    <property type="entry name" value="AdoMet_MTases"/>
    <property type="match status" value="1"/>
</dbReference>
<dbReference type="GO" id="GO:0008170">
    <property type="term" value="F:N-methyltransferase activity"/>
    <property type="evidence" value="ECO:0007669"/>
    <property type="project" value="UniProtKB-ARBA"/>
</dbReference>
<organism evidence="2 3">
    <name type="scientific">Williamsoniiplasma luminosum</name>
    <dbReference type="NCBI Taxonomy" id="214888"/>
    <lineage>
        <taxon>Bacteria</taxon>
        <taxon>Bacillati</taxon>
        <taxon>Mycoplasmatota</taxon>
        <taxon>Mollicutes</taxon>
        <taxon>Entomoplasmatales</taxon>
        <taxon>Williamsoniiplasma</taxon>
    </lineage>
</organism>
<reference evidence="2 3" key="1">
    <citation type="submission" date="2017-11" db="EMBL/GenBank/DDBJ databases">
        <title>Genome sequence of Entomoplasma luminosum PIMN-1 (ATCC 49195).</title>
        <authorList>
            <person name="Lo W.-S."/>
            <person name="Gasparich G.E."/>
            <person name="Kuo C.-H."/>
        </authorList>
    </citation>
    <scope>NUCLEOTIDE SEQUENCE [LARGE SCALE GENOMIC DNA]</scope>
    <source>
        <strain evidence="2 3">PIMN-1</strain>
    </source>
</reference>
<dbReference type="InterPro" id="IPR002052">
    <property type="entry name" value="DNA_methylase_N6_adenine_CS"/>
</dbReference>
<dbReference type="Pfam" id="PF05175">
    <property type="entry name" value="MTS"/>
    <property type="match status" value="1"/>
</dbReference>
<dbReference type="OrthoDB" id="9777257at2"/>
<dbReference type="PANTHER" id="PTHR47739">
    <property type="entry name" value="TRNA1(VAL) (ADENINE(37)-N6)-METHYLTRANSFERASE"/>
    <property type="match status" value="1"/>
</dbReference>
<evidence type="ECO:0000259" key="1">
    <source>
        <dbReference type="Pfam" id="PF05175"/>
    </source>
</evidence>
<keyword evidence="3" id="KW-1185">Reference proteome</keyword>
<dbReference type="EMBL" id="CP024963">
    <property type="protein sequence ID" value="ATZ16878.1"/>
    <property type="molecule type" value="Genomic_DNA"/>
</dbReference>
<dbReference type="GO" id="GO:0032259">
    <property type="term" value="P:methylation"/>
    <property type="evidence" value="ECO:0007669"/>
    <property type="project" value="UniProtKB-KW"/>
</dbReference>
<dbReference type="InterPro" id="IPR007848">
    <property type="entry name" value="Small_mtfrase_dom"/>
</dbReference>